<evidence type="ECO:0000313" key="4">
    <source>
        <dbReference type="Proteomes" id="UP001632038"/>
    </source>
</evidence>
<evidence type="ECO:0000256" key="1">
    <source>
        <dbReference type="ARBA" id="ARBA00010199"/>
    </source>
</evidence>
<comment type="caution">
    <text evidence="3">The sequence shown here is derived from an EMBL/GenBank/DDBJ whole genome shotgun (WGS) entry which is preliminary data.</text>
</comment>
<accession>A0ABD3CY28</accession>
<dbReference type="InterPro" id="IPR002528">
    <property type="entry name" value="MATE_fam"/>
</dbReference>
<dbReference type="Proteomes" id="UP001632038">
    <property type="component" value="Unassembled WGS sequence"/>
</dbReference>
<reference evidence="4" key="1">
    <citation type="journal article" date="2024" name="IScience">
        <title>Strigolactones Initiate the Formation of Haustorium-like Structures in Castilleja.</title>
        <authorList>
            <person name="Buerger M."/>
            <person name="Peterson D."/>
            <person name="Chory J."/>
        </authorList>
    </citation>
    <scope>NUCLEOTIDE SEQUENCE [LARGE SCALE GENOMIC DNA]</scope>
</reference>
<organism evidence="3 4">
    <name type="scientific">Castilleja foliolosa</name>
    <dbReference type="NCBI Taxonomy" id="1961234"/>
    <lineage>
        <taxon>Eukaryota</taxon>
        <taxon>Viridiplantae</taxon>
        <taxon>Streptophyta</taxon>
        <taxon>Embryophyta</taxon>
        <taxon>Tracheophyta</taxon>
        <taxon>Spermatophyta</taxon>
        <taxon>Magnoliopsida</taxon>
        <taxon>eudicotyledons</taxon>
        <taxon>Gunneridae</taxon>
        <taxon>Pentapetalae</taxon>
        <taxon>asterids</taxon>
        <taxon>lamiids</taxon>
        <taxon>Lamiales</taxon>
        <taxon>Orobanchaceae</taxon>
        <taxon>Pedicularideae</taxon>
        <taxon>Castillejinae</taxon>
        <taxon>Castilleja</taxon>
    </lineage>
</organism>
<dbReference type="AlphaFoldDB" id="A0ABD3CY28"/>
<evidence type="ECO:0000256" key="2">
    <source>
        <dbReference type="SAM" id="Phobius"/>
    </source>
</evidence>
<gene>
    <name evidence="3" type="primary">DTX32</name>
    <name evidence="3" type="ORF">CASFOL_022327</name>
</gene>
<feature type="transmembrane region" description="Helical" evidence="2">
    <location>
        <begin position="32"/>
        <end position="56"/>
    </location>
</feature>
<keyword evidence="2" id="KW-0472">Membrane</keyword>
<dbReference type="Pfam" id="PF01554">
    <property type="entry name" value="MatE"/>
    <property type="match status" value="1"/>
</dbReference>
<evidence type="ECO:0000313" key="3">
    <source>
        <dbReference type="EMBL" id="KAL3633565.1"/>
    </source>
</evidence>
<dbReference type="EMBL" id="JAVIJP010000029">
    <property type="protein sequence ID" value="KAL3633565.1"/>
    <property type="molecule type" value="Genomic_DNA"/>
</dbReference>
<protein>
    <submittedName>
        <fullName evidence="3">Protein DETOXIFICATION 32</fullName>
    </submittedName>
</protein>
<sequence length="79" mass="9126">MEWEALWKLCVGKQAYGAGQIEMLGVYMQRSWIILLVMAFILTFLYIFAFPFLLLIGQTEDISRSAGKFAVWMIPQLFA</sequence>
<name>A0ABD3CY28_9LAMI</name>
<keyword evidence="4" id="KW-1185">Reference proteome</keyword>
<keyword evidence="2" id="KW-1133">Transmembrane helix</keyword>
<dbReference type="PANTHER" id="PTHR11206">
    <property type="entry name" value="MULTIDRUG RESISTANCE PROTEIN"/>
    <property type="match status" value="1"/>
</dbReference>
<proteinExistence type="inferred from homology"/>
<comment type="similarity">
    <text evidence="1">Belongs to the multi antimicrobial extrusion (MATE) (TC 2.A.66.1) family.</text>
</comment>
<keyword evidence="2" id="KW-0812">Transmembrane</keyword>